<gene>
    <name evidence="1" type="primary">ORF13946</name>
</gene>
<feature type="non-terminal residue" evidence="1">
    <location>
        <position position="1"/>
    </location>
</feature>
<accession>A0A0B6Y646</accession>
<organism evidence="1">
    <name type="scientific">Arion vulgaris</name>
    <dbReference type="NCBI Taxonomy" id="1028688"/>
    <lineage>
        <taxon>Eukaryota</taxon>
        <taxon>Metazoa</taxon>
        <taxon>Spiralia</taxon>
        <taxon>Lophotrochozoa</taxon>
        <taxon>Mollusca</taxon>
        <taxon>Gastropoda</taxon>
        <taxon>Heterobranchia</taxon>
        <taxon>Euthyneura</taxon>
        <taxon>Panpulmonata</taxon>
        <taxon>Eupulmonata</taxon>
        <taxon>Stylommatophora</taxon>
        <taxon>Helicina</taxon>
        <taxon>Arionoidea</taxon>
        <taxon>Arionidae</taxon>
        <taxon>Arion</taxon>
    </lineage>
</organism>
<reference evidence="1" key="1">
    <citation type="submission" date="2014-12" db="EMBL/GenBank/DDBJ databases">
        <title>Insight into the proteome of Arion vulgaris.</title>
        <authorList>
            <person name="Aradska J."/>
            <person name="Bulat T."/>
            <person name="Smidak R."/>
            <person name="Sarate P."/>
            <person name="Gangsoo J."/>
            <person name="Sialana F."/>
            <person name="Bilban M."/>
            <person name="Lubec G."/>
        </authorList>
    </citation>
    <scope>NUCLEOTIDE SEQUENCE</scope>
    <source>
        <tissue evidence="1">Skin</tissue>
    </source>
</reference>
<dbReference type="EMBL" id="HACG01004769">
    <property type="protein sequence ID" value="CEK51634.1"/>
    <property type="molecule type" value="Transcribed_RNA"/>
</dbReference>
<feature type="non-terminal residue" evidence="1">
    <location>
        <position position="67"/>
    </location>
</feature>
<protein>
    <submittedName>
        <fullName evidence="1">Uncharacterized protein</fullName>
    </submittedName>
</protein>
<proteinExistence type="predicted"/>
<sequence length="67" mass="7538">NSRGLKCPTVGELMDSLQLSELDFQTFFGTNKGELAAKKFYVESVDCTPLDILDPVLERALDFSEYM</sequence>
<name>A0A0B6Y646_9EUPU</name>
<evidence type="ECO:0000313" key="1">
    <source>
        <dbReference type="EMBL" id="CEK51634.1"/>
    </source>
</evidence>
<dbReference type="AlphaFoldDB" id="A0A0B6Y646"/>